<name>A0A0A8XYE0_ARUDO</name>
<reference evidence="1" key="2">
    <citation type="journal article" date="2015" name="Data Brief">
        <title>Shoot transcriptome of the giant reed, Arundo donax.</title>
        <authorList>
            <person name="Barrero R.A."/>
            <person name="Guerrero F.D."/>
            <person name="Moolhuijzen P."/>
            <person name="Goolsby J.A."/>
            <person name="Tidwell J."/>
            <person name="Bellgard S.E."/>
            <person name="Bellgard M.I."/>
        </authorList>
    </citation>
    <scope>NUCLEOTIDE SEQUENCE</scope>
    <source>
        <tissue evidence="1">Shoot tissue taken approximately 20 cm above the soil surface</tissue>
    </source>
</reference>
<proteinExistence type="predicted"/>
<reference evidence="1" key="1">
    <citation type="submission" date="2014-09" db="EMBL/GenBank/DDBJ databases">
        <authorList>
            <person name="Magalhaes I.L.F."/>
            <person name="Oliveira U."/>
            <person name="Santos F.R."/>
            <person name="Vidigal T.H.D.A."/>
            <person name="Brescovit A.D."/>
            <person name="Santos A.J."/>
        </authorList>
    </citation>
    <scope>NUCLEOTIDE SEQUENCE</scope>
    <source>
        <tissue evidence="1">Shoot tissue taken approximately 20 cm above the soil surface</tissue>
    </source>
</reference>
<dbReference type="EMBL" id="GBRH01280240">
    <property type="protein sequence ID" value="JAD17655.1"/>
    <property type="molecule type" value="Transcribed_RNA"/>
</dbReference>
<organism evidence="1">
    <name type="scientific">Arundo donax</name>
    <name type="common">Giant reed</name>
    <name type="synonym">Donax arundinaceus</name>
    <dbReference type="NCBI Taxonomy" id="35708"/>
    <lineage>
        <taxon>Eukaryota</taxon>
        <taxon>Viridiplantae</taxon>
        <taxon>Streptophyta</taxon>
        <taxon>Embryophyta</taxon>
        <taxon>Tracheophyta</taxon>
        <taxon>Spermatophyta</taxon>
        <taxon>Magnoliopsida</taxon>
        <taxon>Liliopsida</taxon>
        <taxon>Poales</taxon>
        <taxon>Poaceae</taxon>
        <taxon>PACMAD clade</taxon>
        <taxon>Arundinoideae</taxon>
        <taxon>Arundineae</taxon>
        <taxon>Arundo</taxon>
    </lineage>
</organism>
<evidence type="ECO:0000313" key="1">
    <source>
        <dbReference type="EMBL" id="JAD17655.1"/>
    </source>
</evidence>
<dbReference type="AlphaFoldDB" id="A0A0A8XYE0"/>
<accession>A0A0A8XYE0</accession>
<protein>
    <submittedName>
        <fullName evidence="1">Uncharacterized protein</fullName>
    </submittedName>
</protein>
<sequence length="41" mass="4878">MDEFIEVNLEIQNDIEGAIPKTCRNIFIQLRQHSYVQQVFP</sequence>